<accession>A0A5N4AAY2</accession>
<evidence type="ECO:0000313" key="3">
    <source>
        <dbReference type="EMBL" id="KAB0794474.1"/>
    </source>
</evidence>
<proteinExistence type="predicted"/>
<feature type="compositionally biased region" description="Acidic residues" evidence="1">
    <location>
        <begin position="179"/>
        <end position="188"/>
    </location>
</feature>
<dbReference type="PANTHER" id="PTHR47163:SF2">
    <property type="entry name" value="SI:DKEY-17M8.2"/>
    <property type="match status" value="1"/>
</dbReference>
<keyword evidence="4" id="KW-1185">Reference proteome</keyword>
<dbReference type="InterPro" id="IPR053164">
    <property type="entry name" value="IS1016-like_transposase"/>
</dbReference>
<gene>
    <name evidence="3" type="ORF">PPYR_11313</name>
</gene>
<name>A0A5N4AAY2_PHOPY</name>
<dbReference type="PANTHER" id="PTHR47163">
    <property type="entry name" value="DDE_TNP_IS1595 DOMAIN-CONTAINING PROTEIN"/>
    <property type="match status" value="1"/>
</dbReference>
<comment type="caution">
    <text evidence="3">The sequence shown here is derived from an EMBL/GenBank/DDBJ whole genome shotgun (WGS) entry which is preliminary data.</text>
</comment>
<dbReference type="AlphaFoldDB" id="A0A5N4AAY2"/>
<protein>
    <recommendedName>
        <fullName evidence="2">ISXO2-like transposase domain-containing protein</fullName>
    </recommendedName>
</protein>
<evidence type="ECO:0000313" key="4">
    <source>
        <dbReference type="Proteomes" id="UP000327044"/>
    </source>
</evidence>
<dbReference type="SMART" id="SM01126">
    <property type="entry name" value="DDE_Tnp_IS1595"/>
    <property type="match status" value="1"/>
</dbReference>
<feature type="domain" description="ISXO2-like transposase" evidence="2">
    <location>
        <begin position="149"/>
        <end position="316"/>
    </location>
</feature>
<evidence type="ECO:0000259" key="2">
    <source>
        <dbReference type="SMART" id="SM01126"/>
    </source>
</evidence>
<evidence type="ECO:0000256" key="1">
    <source>
        <dbReference type="SAM" id="MobiDB-lite"/>
    </source>
</evidence>
<dbReference type="InterPro" id="IPR024445">
    <property type="entry name" value="Tnp_ISXO2-like"/>
</dbReference>
<dbReference type="Pfam" id="PF12762">
    <property type="entry name" value="DDE_Tnp_IS1595"/>
    <property type="match status" value="1"/>
</dbReference>
<reference evidence="3 4" key="1">
    <citation type="journal article" date="2018" name="Elife">
        <title>Firefly genomes illuminate parallel origins of bioluminescence in beetles.</title>
        <authorList>
            <person name="Fallon T.R."/>
            <person name="Lower S.E."/>
            <person name="Chang C.H."/>
            <person name="Bessho-Uehara M."/>
            <person name="Martin G.J."/>
            <person name="Bewick A.J."/>
            <person name="Behringer M."/>
            <person name="Debat H.J."/>
            <person name="Wong I."/>
            <person name="Day J.C."/>
            <person name="Suvorov A."/>
            <person name="Silva C.J."/>
            <person name="Stanger-Hall K.F."/>
            <person name="Hall D.W."/>
            <person name="Schmitz R.J."/>
            <person name="Nelson D.R."/>
            <person name="Lewis S.M."/>
            <person name="Shigenobu S."/>
            <person name="Bybee S.M."/>
            <person name="Larracuente A.M."/>
            <person name="Oba Y."/>
            <person name="Weng J.K."/>
        </authorList>
    </citation>
    <scope>NUCLEOTIDE SEQUENCE [LARGE SCALE GENOMIC DNA]</scope>
    <source>
        <strain evidence="3">1611_PpyrPB1</strain>
        <tissue evidence="3">Whole body</tissue>
    </source>
</reference>
<feature type="region of interest" description="Disordered" evidence="1">
    <location>
        <begin position="172"/>
        <end position="193"/>
    </location>
</feature>
<organism evidence="3 4">
    <name type="scientific">Photinus pyralis</name>
    <name type="common">Common eastern firefly</name>
    <name type="synonym">Lampyris pyralis</name>
    <dbReference type="NCBI Taxonomy" id="7054"/>
    <lineage>
        <taxon>Eukaryota</taxon>
        <taxon>Metazoa</taxon>
        <taxon>Ecdysozoa</taxon>
        <taxon>Arthropoda</taxon>
        <taxon>Hexapoda</taxon>
        <taxon>Insecta</taxon>
        <taxon>Pterygota</taxon>
        <taxon>Neoptera</taxon>
        <taxon>Endopterygota</taxon>
        <taxon>Coleoptera</taxon>
        <taxon>Polyphaga</taxon>
        <taxon>Elateriformia</taxon>
        <taxon>Elateroidea</taxon>
        <taxon>Lampyridae</taxon>
        <taxon>Lampyrinae</taxon>
        <taxon>Photinus</taxon>
    </lineage>
</organism>
<dbReference type="InParanoid" id="A0A5N4AAY2"/>
<dbReference type="Proteomes" id="UP000327044">
    <property type="component" value="Unassembled WGS sequence"/>
</dbReference>
<dbReference type="EMBL" id="VVIM01000008">
    <property type="protein sequence ID" value="KAB0794474.1"/>
    <property type="molecule type" value="Genomic_DNA"/>
</dbReference>
<sequence>MLTREFYSIIATEETAVRFLQQHGLLQSEDETDPCLRCGSVMVQKRKRDRNGEFRPVFRCPRKGCQTTRSVRSGNRFFHYTDLNNKLHCNLSLCAILEIVYYFLMDTTIEVASAHTGRSTHTLVDWYTMCREVCSSVISVRSRGRLHGTINDPVQIDESRFAGRRKYNRGRLLNGDQAAESDDSDADVENNRNHGRRIDGPWVFGLATKAEVRYFVVQRRDQATLLAIIQREVEMGSVIHSDEWPAYRQLQALGYQHSTVNHQQNYIDPDSGANTQLVERRWLDAKVHIMKKMRSVPLNQLQGHLDYMAYKILRKTSEDKFITFLQDLRNVYVD</sequence>